<keyword evidence="4" id="KW-0539">Nucleus</keyword>
<dbReference type="InterPro" id="IPR006447">
    <property type="entry name" value="Myb_dom_plants"/>
</dbReference>
<dbReference type="PANTHER" id="PTHR31442">
    <property type="entry name" value="HOMEODOMAIN-LIKE SUPERFAMILY PROTEIN-RELATED"/>
    <property type="match status" value="1"/>
</dbReference>
<evidence type="ECO:0000256" key="5">
    <source>
        <dbReference type="SAM" id="MobiDB-lite"/>
    </source>
</evidence>
<feature type="non-terminal residue" evidence="7">
    <location>
        <position position="87"/>
    </location>
</feature>
<evidence type="ECO:0000256" key="3">
    <source>
        <dbReference type="ARBA" id="ARBA00023163"/>
    </source>
</evidence>
<feature type="domain" description="HTH myb-type" evidence="6">
    <location>
        <begin position="1"/>
        <end position="43"/>
    </location>
</feature>
<evidence type="ECO:0000313" key="8">
    <source>
        <dbReference type="Proteomes" id="UP001152523"/>
    </source>
</evidence>
<name>A0AAV0EW08_9ASTE</name>
<dbReference type="GO" id="GO:0003700">
    <property type="term" value="F:DNA-binding transcription factor activity"/>
    <property type="evidence" value="ECO:0007669"/>
    <property type="project" value="InterPro"/>
</dbReference>
<accession>A0AAV0EW08</accession>
<evidence type="ECO:0000313" key="7">
    <source>
        <dbReference type="EMBL" id="CAH9127438.1"/>
    </source>
</evidence>
<keyword evidence="3" id="KW-0804">Transcription</keyword>
<dbReference type="PANTHER" id="PTHR31442:SF32">
    <property type="entry name" value="TWO-COMPONENT RESPONSE REGULATOR ORR21-LIKE"/>
    <property type="match status" value="1"/>
</dbReference>
<dbReference type="GO" id="GO:0003677">
    <property type="term" value="F:DNA binding"/>
    <property type="evidence" value="ECO:0007669"/>
    <property type="project" value="InterPro"/>
</dbReference>
<sequence length="87" mass="9690">MDTVLELGEGRCFPKDIAEAMNVPNLTRMQVASHLQKCRRNDWKSPIDKKKAGSKGQSDNKRLTTPRFGAMPLCEQEVDDTNLDVGG</sequence>
<dbReference type="GO" id="GO:0005634">
    <property type="term" value="C:nucleus"/>
    <property type="evidence" value="ECO:0007669"/>
    <property type="project" value="UniProtKB-SubCell"/>
</dbReference>
<dbReference type="InterPro" id="IPR017930">
    <property type="entry name" value="Myb_dom"/>
</dbReference>
<proteinExistence type="predicted"/>
<feature type="region of interest" description="Disordered" evidence="5">
    <location>
        <begin position="37"/>
        <end position="72"/>
    </location>
</feature>
<evidence type="ECO:0000256" key="4">
    <source>
        <dbReference type="ARBA" id="ARBA00023242"/>
    </source>
</evidence>
<keyword evidence="8" id="KW-1185">Reference proteome</keyword>
<evidence type="ECO:0000259" key="6">
    <source>
        <dbReference type="PROSITE" id="PS51294"/>
    </source>
</evidence>
<comment type="subcellular location">
    <subcellularLocation>
        <location evidence="1">Nucleus</location>
    </subcellularLocation>
</comment>
<feature type="compositionally biased region" description="Basic and acidic residues" evidence="5">
    <location>
        <begin position="39"/>
        <end position="51"/>
    </location>
</feature>
<gene>
    <name evidence="7" type="ORF">CEPIT_LOCUS28316</name>
</gene>
<evidence type="ECO:0000256" key="2">
    <source>
        <dbReference type="ARBA" id="ARBA00023015"/>
    </source>
</evidence>
<dbReference type="NCBIfam" id="TIGR01557">
    <property type="entry name" value="myb_SHAQKYF"/>
    <property type="match status" value="1"/>
</dbReference>
<dbReference type="AlphaFoldDB" id="A0AAV0EW08"/>
<reference evidence="7" key="1">
    <citation type="submission" date="2022-07" db="EMBL/GenBank/DDBJ databases">
        <authorList>
            <person name="Macas J."/>
            <person name="Novak P."/>
            <person name="Neumann P."/>
        </authorList>
    </citation>
    <scope>NUCLEOTIDE SEQUENCE</scope>
</reference>
<organism evidence="7 8">
    <name type="scientific">Cuscuta epithymum</name>
    <dbReference type="NCBI Taxonomy" id="186058"/>
    <lineage>
        <taxon>Eukaryota</taxon>
        <taxon>Viridiplantae</taxon>
        <taxon>Streptophyta</taxon>
        <taxon>Embryophyta</taxon>
        <taxon>Tracheophyta</taxon>
        <taxon>Spermatophyta</taxon>
        <taxon>Magnoliopsida</taxon>
        <taxon>eudicotyledons</taxon>
        <taxon>Gunneridae</taxon>
        <taxon>Pentapetalae</taxon>
        <taxon>asterids</taxon>
        <taxon>lamiids</taxon>
        <taxon>Solanales</taxon>
        <taxon>Convolvulaceae</taxon>
        <taxon>Cuscuteae</taxon>
        <taxon>Cuscuta</taxon>
        <taxon>Cuscuta subgen. Cuscuta</taxon>
    </lineage>
</organism>
<dbReference type="PROSITE" id="PS51294">
    <property type="entry name" value="HTH_MYB"/>
    <property type="match status" value="1"/>
</dbReference>
<keyword evidence="2" id="KW-0805">Transcription regulation</keyword>
<dbReference type="Gene3D" id="1.10.10.60">
    <property type="entry name" value="Homeodomain-like"/>
    <property type="match status" value="1"/>
</dbReference>
<protein>
    <recommendedName>
        <fullName evidence="6">HTH myb-type domain-containing protein</fullName>
    </recommendedName>
</protein>
<dbReference type="SUPFAM" id="SSF46689">
    <property type="entry name" value="Homeodomain-like"/>
    <property type="match status" value="1"/>
</dbReference>
<evidence type="ECO:0000256" key="1">
    <source>
        <dbReference type="ARBA" id="ARBA00004123"/>
    </source>
</evidence>
<comment type="caution">
    <text evidence="7">The sequence shown here is derived from an EMBL/GenBank/DDBJ whole genome shotgun (WGS) entry which is preliminary data.</text>
</comment>
<dbReference type="Proteomes" id="UP001152523">
    <property type="component" value="Unassembled WGS sequence"/>
</dbReference>
<dbReference type="InterPro" id="IPR009057">
    <property type="entry name" value="Homeodomain-like_sf"/>
</dbReference>
<dbReference type="InterPro" id="IPR044841">
    <property type="entry name" value="LUX/BOA-like"/>
</dbReference>
<dbReference type="EMBL" id="CAMAPF010000948">
    <property type="protein sequence ID" value="CAH9127438.1"/>
    <property type="molecule type" value="Genomic_DNA"/>
</dbReference>